<evidence type="ECO:0000313" key="5">
    <source>
        <dbReference type="EMBL" id="MBF2715085.1"/>
    </source>
</evidence>
<dbReference type="AlphaFoldDB" id="A0AAE2UUT7"/>
<evidence type="ECO:0000259" key="3">
    <source>
        <dbReference type="Pfam" id="PF13208"/>
    </source>
</evidence>
<dbReference type="InterPro" id="IPR029024">
    <property type="entry name" value="TerB-like"/>
</dbReference>
<evidence type="ECO:0000259" key="4">
    <source>
        <dbReference type="Pfam" id="PF15615"/>
    </source>
</evidence>
<dbReference type="InterPro" id="IPR007791">
    <property type="entry name" value="DjlA_N"/>
</dbReference>
<name>A0AAE2UUT7_AGRVI</name>
<dbReference type="RefSeq" id="WP_194416524.1">
    <property type="nucleotide sequence ID" value="NZ_JACXXJ020000005.1"/>
</dbReference>
<feature type="region of interest" description="Disordered" evidence="1">
    <location>
        <begin position="724"/>
        <end position="744"/>
    </location>
</feature>
<feature type="domain" description="TerB N-terminal" evidence="3">
    <location>
        <begin position="60"/>
        <end position="260"/>
    </location>
</feature>
<feature type="domain" description="Co-chaperone DjlA N-terminal" evidence="2">
    <location>
        <begin position="470"/>
        <end position="574"/>
    </location>
</feature>
<comment type="caution">
    <text evidence="5">The sequence shown here is derived from an EMBL/GenBank/DDBJ whole genome shotgun (WGS) entry which is preliminary data.</text>
</comment>
<feature type="region of interest" description="Disordered" evidence="1">
    <location>
        <begin position="585"/>
        <end position="612"/>
    </location>
</feature>
<evidence type="ECO:0000259" key="2">
    <source>
        <dbReference type="Pfam" id="PF05099"/>
    </source>
</evidence>
<dbReference type="Pfam" id="PF05099">
    <property type="entry name" value="TerB"/>
    <property type="match status" value="1"/>
</dbReference>
<dbReference type="SUPFAM" id="SSF158682">
    <property type="entry name" value="TerB-like"/>
    <property type="match status" value="1"/>
</dbReference>
<feature type="domain" description="TerB-C" evidence="4">
    <location>
        <begin position="601"/>
        <end position="729"/>
    </location>
</feature>
<feature type="region of interest" description="Disordered" evidence="1">
    <location>
        <begin position="1"/>
        <end position="21"/>
    </location>
</feature>
<dbReference type="Gene3D" id="1.10.3680.10">
    <property type="entry name" value="TerB-like"/>
    <property type="match status" value="1"/>
</dbReference>
<sequence>MTDITDRGQKTGVTHPPIPAQAGTLLNFHRAKAAEPKLAPPPPRTDASAAKMAGAEWISPGKSVTVSSVTILGGMFYLGGFLGKQGRLNENDNCLVDPGLTVGKGRDPAGVSMGYWPSYGGMSPEARRSYLEWLAGGRSNPDDYIGYVFLYFYGLERRLLLDVDASDTAAVLAEVRRLLDVYGHNGSFNRYATELLTAAELKSGEPSAQFIARVEPNGYEVPAAVKIALGIRVRDERPIEADLMLRFALTHPETSVRTPAKRVPSLLRELYLLEFAKLYPAGYRLKAGRTKKLKKQYQACSGSFNLEIKVLGGDIPDISDREEPIRIAQRVFNDCMEQLDDYSRTLGRLPGLQPNLLAISKLPEALRMTAAASLPGDPLAGLRRLADQSSETRIDRLAEQIGIEMGASPGKAKLRDLSQALSGFGIGATFDPAFAVKSSAGDDTAILFPISAPLPAVATDAYRTRQLSTMLGMVVGYADGDFHELERKALLDRIATSRDLSGDEKRRLEADIRLNEKDPARLDDWLKRLKDVPERARDAVAAELVALASADGDLHADEVRKLEAIFKRMGIDQKSLYERLHAGNSATHTAGPTSAPSAPSSKTAPSPSPTSIDLSRLQSIRLETRVTSNVLADIFVDEEEEAVALVLETPVEATQSELFEGLEQRYGAFLSEILQRASWSKDDFEHLARDASLMPGAAKEAINDWALDRFDELMIEGDDELDINSHLLPTPPTSPAAIKESMPA</sequence>
<dbReference type="Pfam" id="PF13208">
    <property type="entry name" value="TerB_N"/>
    <property type="match status" value="1"/>
</dbReference>
<protein>
    <submittedName>
        <fullName evidence="5">TerB N-terminal domain-containing protein</fullName>
    </submittedName>
</protein>
<proteinExistence type="predicted"/>
<dbReference type="Pfam" id="PF15615">
    <property type="entry name" value="TerB_C"/>
    <property type="match status" value="1"/>
</dbReference>
<reference evidence="5" key="1">
    <citation type="submission" date="2020-11" db="EMBL/GenBank/DDBJ databases">
        <title>Agrobacterium vitis strain K377 genome.</title>
        <authorList>
            <person name="Xi H."/>
        </authorList>
    </citation>
    <scope>NUCLEOTIDE SEQUENCE</scope>
    <source>
        <strain evidence="5">K377</strain>
    </source>
</reference>
<dbReference type="InterPro" id="IPR028932">
    <property type="entry name" value="TerB-C"/>
</dbReference>
<feature type="compositionally biased region" description="Low complexity" evidence="1">
    <location>
        <begin position="585"/>
        <end position="611"/>
    </location>
</feature>
<dbReference type="InterPro" id="IPR025266">
    <property type="entry name" value="TerB_N"/>
</dbReference>
<dbReference type="EMBL" id="JACXXJ020000005">
    <property type="protein sequence ID" value="MBF2715085.1"/>
    <property type="molecule type" value="Genomic_DNA"/>
</dbReference>
<organism evidence="5 6">
    <name type="scientific">Agrobacterium vitis</name>
    <name type="common">Rhizobium vitis</name>
    <dbReference type="NCBI Taxonomy" id="373"/>
    <lineage>
        <taxon>Bacteria</taxon>
        <taxon>Pseudomonadati</taxon>
        <taxon>Pseudomonadota</taxon>
        <taxon>Alphaproteobacteria</taxon>
        <taxon>Hyphomicrobiales</taxon>
        <taxon>Rhizobiaceae</taxon>
        <taxon>Rhizobium/Agrobacterium group</taxon>
        <taxon>Agrobacterium</taxon>
    </lineage>
</organism>
<evidence type="ECO:0000256" key="1">
    <source>
        <dbReference type="SAM" id="MobiDB-lite"/>
    </source>
</evidence>
<dbReference type="Proteomes" id="UP000655037">
    <property type="component" value="Unassembled WGS sequence"/>
</dbReference>
<accession>A0AAE2UUT7</accession>
<gene>
    <name evidence="5" type="ORF">IEI95_012770</name>
</gene>
<evidence type="ECO:0000313" key="6">
    <source>
        <dbReference type="Proteomes" id="UP000655037"/>
    </source>
</evidence>